<evidence type="ECO:0000256" key="3">
    <source>
        <dbReference type="ARBA" id="ARBA00022679"/>
    </source>
</evidence>
<dbReference type="GeneID" id="28974883"/>
<keyword evidence="3" id="KW-0808">Transferase</keyword>
<gene>
    <name evidence="6" type="ORF">RHOBADRAFT_44554</name>
</gene>
<feature type="compositionally biased region" description="Low complexity" evidence="4">
    <location>
        <begin position="68"/>
        <end position="82"/>
    </location>
</feature>
<proteinExistence type="inferred from homology"/>
<protein>
    <recommendedName>
        <fullName evidence="5">Methyltransferase type 11 domain-containing protein</fullName>
    </recommendedName>
</protein>
<sequence length="383" mass="40537">MATFAKRTFDAAAYSASRPSYPRALLDHVVAFLDRAPPSTTTSTPPTTLVDLGCGPGLSTFDWLSLPSSSSSSSTSTSTTTSPRFERIIGIDPSPGMVAAARTILADRDPSPSADICFEVARGDKLDGVVDDSTVDLVIAGQAAHWFDAPATYAELARVLKPGGAFAFWGYGEFFFPGKPDLSALIPRYSGGTLGPYWEQPGRSIVENLLAAFPLPAASPSSPIPSSTASQFDPASLTRTFFLRPDTEQGALSPLLEPLAAPLGPPSSSSSLSTTWLAPSPSSSSASSPSPSLPHGLARLEVHRTLLLTRHWSVAELEGYLRTWSAAHAYDEAHPSEGEGRGEGDVVSGFVRQLRERGLGELSEGETVEVAWEMGLVMGRKRA</sequence>
<name>A0A194S3F7_RHOGW</name>
<evidence type="ECO:0000256" key="1">
    <source>
        <dbReference type="ARBA" id="ARBA00008361"/>
    </source>
</evidence>
<dbReference type="Gene3D" id="3.40.50.150">
    <property type="entry name" value="Vaccinia Virus protein VP39"/>
    <property type="match status" value="1"/>
</dbReference>
<dbReference type="InterPro" id="IPR013216">
    <property type="entry name" value="Methyltransf_11"/>
</dbReference>
<dbReference type="RefSeq" id="XP_018271089.1">
    <property type="nucleotide sequence ID" value="XM_018414435.1"/>
</dbReference>
<dbReference type="InterPro" id="IPR029063">
    <property type="entry name" value="SAM-dependent_MTases_sf"/>
</dbReference>
<comment type="similarity">
    <text evidence="1">Belongs to the methyltransferase superfamily.</text>
</comment>
<dbReference type="OrthoDB" id="10027013at2759"/>
<evidence type="ECO:0000259" key="5">
    <source>
        <dbReference type="Pfam" id="PF08241"/>
    </source>
</evidence>
<evidence type="ECO:0000313" key="6">
    <source>
        <dbReference type="EMBL" id="KPV75040.1"/>
    </source>
</evidence>
<evidence type="ECO:0000256" key="4">
    <source>
        <dbReference type="SAM" id="MobiDB-lite"/>
    </source>
</evidence>
<dbReference type="PANTHER" id="PTHR44942">
    <property type="entry name" value="METHYLTRANSF_11 DOMAIN-CONTAINING PROTEIN"/>
    <property type="match status" value="1"/>
</dbReference>
<dbReference type="AlphaFoldDB" id="A0A194S3F7"/>
<feature type="region of interest" description="Disordered" evidence="4">
    <location>
        <begin position="67"/>
        <end position="86"/>
    </location>
</feature>
<dbReference type="SUPFAM" id="SSF53335">
    <property type="entry name" value="S-adenosyl-L-methionine-dependent methyltransferases"/>
    <property type="match status" value="1"/>
</dbReference>
<dbReference type="CDD" id="cd02440">
    <property type="entry name" value="AdoMet_MTases"/>
    <property type="match status" value="1"/>
</dbReference>
<dbReference type="EMBL" id="KQ474079">
    <property type="protein sequence ID" value="KPV75040.1"/>
    <property type="molecule type" value="Genomic_DNA"/>
</dbReference>
<dbReference type="Pfam" id="PF08241">
    <property type="entry name" value="Methyltransf_11"/>
    <property type="match status" value="1"/>
</dbReference>
<dbReference type="OMA" id="QCESDER"/>
<dbReference type="InterPro" id="IPR051052">
    <property type="entry name" value="Diverse_substrate_MTase"/>
</dbReference>
<feature type="region of interest" description="Disordered" evidence="4">
    <location>
        <begin position="257"/>
        <end position="293"/>
    </location>
</feature>
<organism evidence="6 7">
    <name type="scientific">Rhodotorula graminis (strain WP1)</name>
    <dbReference type="NCBI Taxonomy" id="578459"/>
    <lineage>
        <taxon>Eukaryota</taxon>
        <taxon>Fungi</taxon>
        <taxon>Dikarya</taxon>
        <taxon>Basidiomycota</taxon>
        <taxon>Pucciniomycotina</taxon>
        <taxon>Microbotryomycetes</taxon>
        <taxon>Sporidiobolales</taxon>
        <taxon>Sporidiobolaceae</taxon>
        <taxon>Rhodotorula</taxon>
    </lineage>
</organism>
<accession>A0A194S3F7</accession>
<evidence type="ECO:0000256" key="2">
    <source>
        <dbReference type="ARBA" id="ARBA00022603"/>
    </source>
</evidence>
<dbReference type="Proteomes" id="UP000053890">
    <property type="component" value="Unassembled WGS sequence"/>
</dbReference>
<dbReference type="GO" id="GO:0032259">
    <property type="term" value="P:methylation"/>
    <property type="evidence" value="ECO:0007669"/>
    <property type="project" value="UniProtKB-KW"/>
</dbReference>
<dbReference type="GO" id="GO:0008757">
    <property type="term" value="F:S-adenosylmethionine-dependent methyltransferase activity"/>
    <property type="evidence" value="ECO:0007669"/>
    <property type="project" value="InterPro"/>
</dbReference>
<dbReference type="STRING" id="578459.A0A194S3F7"/>
<feature type="domain" description="Methyltransferase type 11" evidence="5">
    <location>
        <begin position="83"/>
        <end position="168"/>
    </location>
</feature>
<reference evidence="6 7" key="1">
    <citation type="journal article" date="2015" name="Front. Microbiol.">
        <title>Genome sequence of the plant growth promoting endophytic yeast Rhodotorula graminis WP1.</title>
        <authorList>
            <person name="Firrincieli A."/>
            <person name="Otillar R."/>
            <person name="Salamov A."/>
            <person name="Schmutz J."/>
            <person name="Khan Z."/>
            <person name="Redman R.S."/>
            <person name="Fleck N.D."/>
            <person name="Lindquist E."/>
            <person name="Grigoriev I.V."/>
            <person name="Doty S.L."/>
        </authorList>
    </citation>
    <scope>NUCLEOTIDE SEQUENCE [LARGE SCALE GENOMIC DNA]</scope>
    <source>
        <strain evidence="6 7">WP1</strain>
    </source>
</reference>
<keyword evidence="2" id="KW-0489">Methyltransferase</keyword>
<dbReference type="PANTHER" id="PTHR44942:SF4">
    <property type="entry name" value="METHYLTRANSFERASE TYPE 11 DOMAIN-CONTAINING PROTEIN"/>
    <property type="match status" value="1"/>
</dbReference>
<keyword evidence="7" id="KW-1185">Reference proteome</keyword>
<evidence type="ECO:0000313" key="7">
    <source>
        <dbReference type="Proteomes" id="UP000053890"/>
    </source>
</evidence>